<dbReference type="PANTHER" id="PTHR46383">
    <property type="entry name" value="ASPARTATE AMINOTRANSFERASE"/>
    <property type="match status" value="1"/>
</dbReference>
<keyword evidence="3 7" id="KW-0032">Aminotransferase</keyword>
<dbReference type="RefSeq" id="WP_286213432.1">
    <property type="nucleotide sequence ID" value="NZ_AP027452.1"/>
</dbReference>
<evidence type="ECO:0000256" key="4">
    <source>
        <dbReference type="ARBA" id="ARBA00022679"/>
    </source>
</evidence>
<dbReference type="InterPro" id="IPR004839">
    <property type="entry name" value="Aminotransferase_I/II_large"/>
</dbReference>
<dbReference type="InterPro" id="IPR050596">
    <property type="entry name" value="AspAT/PAT-like"/>
</dbReference>
<keyword evidence="4 7" id="KW-0808">Transferase</keyword>
<comment type="cofactor">
    <cofactor evidence="1">
        <name>pyridoxal 5'-phosphate</name>
        <dbReference type="ChEBI" id="CHEBI:597326"/>
    </cofactor>
</comment>
<gene>
    <name evidence="7" type="primary">aspC_1</name>
    <name evidence="7" type="ORF">hbim_00615</name>
</gene>
<evidence type="ECO:0000313" key="8">
    <source>
        <dbReference type="Proteomes" id="UP001241092"/>
    </source>
</evidence>
<comment type="similarity">
    <text evidence="2">Belongs to the class-I pyridoxal-phosphate-dependent aminotransferase family.</text>
</comment>
<dbReference type="PANTHER" id="PTHR46383:SF1">
    <property type="entry name" value="ASPARTATE AMINOTRANSFERASE"/>
    <property type="match status" value="1"/>
</dbReference>
<dbReference type="EMBL" id="AP027452">
    <property type="protein sequence ID" value="BDY26700.1"/>
    <property type="molecule type" value="Genomic_DNA"/>
</dbReference>
<dbReference type="InterPro" id="IPR015424">
    <property type="entry name" value="PyrdxlP-dep_Trfase"/>
</dbReference>
<dbReference type="GO" id="GO:0006520">
    <property type="term" value="P:amino acid metabolic process"/>
    <property type="evidence" value="ECO:0007669"/>
    <property type="project" value="InterPro"/>
</dbReference>
<proteinExistence type="inferred from homology"/>
<accession>A0AAI8TPQ9</accession>
<reference evidence="7" key="1">
    <citation type="submission" date="2023-03" db="EMBL/GenBank/DDBJ databases">
        <title>Draft genome sequence of a Mycolicibacterium mageritense strain H4_3_1 isolated from a hybrid biological-inorganic system reactor.</title>
        <authorList>
            <person name="Feng X."/>
            <person name="Kazama D."/>
            <person name="Sato K."/>
            <person name="Kobayashi H."/>
        </authorList>
    </citation>
    <scope>NUCLEOTIDE SEQUENCE</scope>
    <source>
        <strain evidence="7">H4_3_1</strain>
    </source>
</reference>
<feature type="domain" description="Aminotransferase class I/classII large" evidence="6">
    <location>
        <begin position="57"/>
        <end position="402"/>
    </location>
</feature>
<evidence type="ECO:0000256" key="2">
    <source>
        <dbReference type="ARBA" id="ARBA00007441"/>
    </source>
</evidence>
<keyword evidence="5" id="KW-0663">Pyridoxal phosphate</keyword>
<dbReference type="InterPro" id="IPR015422">
    <property type="entry name" value="PyrdxlP-dep_Trfase_small"/>
</dbReference>
<dbReference type="GO" id="GO:0004069">
    <property type="term" value="F:L-aspartate:2-oxoglutarate aminotransferase activity"/>
    <property type="evidence" value="ECO:0007669"/>
    <property type="project" value="UniProtKB-EC"/>
</dbReference>
<dbReference type="Gene3D" id="3.90.1150.10">
    <property type="entry name" value="Aspartate Aminotransferase, domain 1"/>
    <property type="match status" value="1"/>
</dbReference>
<dbReference type="EC" id="2.6.1.1" evidence="7"/>
<dbReference type="Proteomes" id="UP001241092">
    <property type="component" value="Chromosome"/>
</dbReference>
<dbReference type="SUPFAM" id="SSF53383">
    <property type="entry name" value="PLP-dependent transferases"/>
    <property type="match status" value="1"/>
</dbReference>
<protein>
    <submittedName>
        <fullName evidence="7">Aspartate/prephenate aminotransferase</fullName>
        <ecNumber evidence="7">2.6.1.1</ecNumber>
    </submittedName>
</protein>
<evidence type="ECO:0000313" key="7">
    <source>
        <dbReference type="EMBL" id="BDY26700.1"/>
    </source>
</evidence>
<dbReference type="InterPro" id="IPR015421">
    <property type="entry name" value="PyrdxlP-dep_Trfase_major"/>
</dbReference>
<evidence type="ECO:0000259" key="6">
    <source>
        <dbReference type="Pfam" id="PF00155"/>
    </source>
</evidence>
<evidence type="ECO:0000256" key="3">
    <source>
        <dbReference type="ARBA" id="ARBA00022576"/>
    </source>
</evidence>
<sequence>MTTSTPAALYRGVPAAIQRMAMPELEPEIGTSLWSAERELSRTPLAPGYFLDATYADTHRFPPPEWTLSTFAESAGGAGMTYTPYRGDAGVREAVAANVQAVLGLPAATSDEVILTPGTQGALFITLAAIIEPGDIVILPDPDYLSTERTLRYFGAKVVRVPVVFADEGRPVLDPDQLRAAAKLNPKLMVFSHPNNPTGMIYDDSTLALIAELAQTYDFRVLADQLYCRLIYDNETFTHISGLDGMKERTITLLGPSKTESLSGFRIGVAVASSELIEVMEEVQSCSALRAPAYAQHLLARWLADDQDFVASRIVEYQALRDTTVKRINTSSVMTVRPCYGSAYVFPEITVDATEQQVAIALKRDAGIVVNPGYQSGLRGRGHIRLCFAQDEAVWDNALDKILDVVGGFQK</sequence>
<organism evidence="7 8">
    <name type="scientific">Mycolicibacterium mageritense</name>
    <name type="common">Mycobacterium mageritense</name>
    <dbReference type="NCBI Taxonomy" id="53462"/>
    <lineage>
        <taxon>Bacteria</taxon>
        <taxon>Bacillati</taxon>
        <taxon>Actinomycetota</taxon>
        <taxon>Actinomycetes</taxon>
        <taxon>Mycobacteriales</taxon>
        <taxon>Mycobacteriaceae</taxon>
        <taxon>Mycolicibacterium</taxon>
    </lineage>
</organism>
<evidence type="ECO:0000256" key="1">
    <source>
        <dbReference type="ARBA" id="ARBA00001933"/>
    </source>
</evidence>
<dbReference type="Gene3D" id="3.40.640.10">
    <property type="entry name" value="Type I PLP-dependent aspartate aminotransferase-like (Major domain)"/>
    <property type="match status" value="1"/>
</dbReference>
<dbReference type="GO" id="GO:0030170">
    <property type="term" value="F:pyridoxal phosphate binding"/>
    <property type="evidence" value="ECO:0007669"/>
    <property type="project" value="InterPro"/>
</dbReference>
<evidence type="ECO:0000256" key="5">
    <source>
        <dbReference type="ARBA" id="ARBA00022898"/>
    </source>
</evidence>
<dbReference type="CDD" id="cd00609">
    <property type="entry name" value="AAT_like"/>
    <property type="match status" value="1"/>
</dbReference>
<dbReference type="Pfam" id="PF00155">
    <property type="entry name" value="Aminotran_1_2"/>
    <property type="match status" value="1"/>
</dbReference>
<name>A0AAI8TPQ9_MYCME</name>
<dbReference type="AlphaFoldDB" id="A0AAI8TPQ9"/>